<name>N4U5M7_FUSC1</name>
<gene>
    <name evidence="1" type="ORF">FOC1_g10004333</name>
</gene>
<protein>
    <submittedName>
        <fullName evidence="1">Uncharacterized protein</fullName>
    </submittedName>
</protein>
<sequence length="67" mass="7463">SITYVSKSEFFPAFYTAFQATITEKNIKAAFRGARIIPLDPERIVSKLNMQLRTLTPVKEEAGPSTA</sequence>
<dbReference type="AlphaFoldDB" id="N4U5M7"/>
<reference evidence="2" key="2">
    <citation type="journal article" date="2014" name="PLoS ONE">
        <title>Genome and Transcriptome Analysis of the Fungal Pathogen Fusarium oxysporum f. sp. cubense Causing Banana Vascular Wilt Disease.</title>
        <authorList>
            <person name="Guo L."/>
            <person name="Han L."/>
            <person name="Yang L."/>
            <person name="Zeng H."/>
            <person name="Fan D."/>
            <person name="Zhu Y."/>
            <person name="Feng Y."/>
            <person name="Wang G."/>
            <person name="Peng C."/>
            <person name="Jiang X."/>
            <person name="Zhou D."/>
            <person name="Ni P."/>
            <person name="Liang C."/>
            <person name="Liu L."/>
            <person name="Wang J."/>
            <person name="Mao C."/>
            <person name="Fang X."/>
            <person name="Peng M."/>
            <person name="Huang J."/>
        </authorList>
    </citation>
    <scope>NUCLEOTIDE SEQUENCE [LARGE SCALE GENOMIC DNA]</scope>
    <source>
        <strain evidence="2">race 1</strain>
    </source>
</reference>
<evidence type="ECO:0000313" key="1">
    <source>
        <dbReference type="EMBL" id="ENH64066.1"/>
    </source>
</evidence>
<feature type="non-terminal residue" evidence="1">
    <location>
        <position position="1"/>
    </location>
</feature>
<reference evidence="2" key="1">
    <citation type="submission" date="2012-09" db="EMBL/GenBank/DDBJ databases">
        <title>Genome sequencing and comparative transcriptomics of race 1 and race 4 of banana pathogen: Fusarium oxysporum f. sp. cubense.</title>
        <authorList>
            <person name="Fang X."/>
            <person name="Huang J."/>
        </authorList>
    </citation>
    <scope>NUCLEOTIDE SEQUENCE [LARGE SCALE GENOMIC DNA]</scope>
    <source>
        <strain evidence="2">race 1</strain>
    </source>
</reference>
<dbReference type="EMBL" id="KB730531">
    <property type="protein sequence ID" value="ENH64066.1"/>
    <property type="molecule type" value="Genomic_DNA"/>
</dbReference>
<dbReference type="VEuPathDB" id="FungiDB:FOC1_g10004333"/>
<organism evidence="1 2">
    <name type="scientific">Fusarium oxysporum f. sp. cubense (strain race 1)</name>
    <name type="common">Panama disease fungus</name>
    <dbReference type="NCBI Taxonomy" id="1229664"/>
    <lineage>
        <taxon>Eukaryota</taxon>
        <taxon>Fungi</taxon>
        <taxon>Dikarya</taxon>
        <taxon>Ascomycota</taxon>
        <taxon>Pezizomycotina</taxon>
        <taxon>Sordariomycetes</taxon>
        <taxon>Hypocreomycetidae</taxon>
        <taxon>Hypocreales</taxon>
        <taxon>Nectriaceae</taxon>
        <taxon>Fusarium</taxon>
        <taxon>Fusarium oxysporum species complex</taxon>
    </lineage>
</organism>
<dbReference type="OrthoDB" id="4589250at2759"/>
<accession>N4U5M7</accession>
<evidence type="ECO:0000313" key="2">
    <source>
        <dbReference type="Proteomes" id="UP000016928"/>
    </source>
</evidence>
<dbReference type="Proteomes" id="UP000016928">
    <property type="component" value="Unassembled WGS sequence"/>
</dbReference>
<dbReference type="HOGENOM" id="CLU_013929_15_5_1"/>
<proteinExistence type="predicted"/>